<keyword evidence="1" id="KW-0732">Signal</keyword>
<organism evidence="2 3">
    <name type="scientific">Pedobacter albus</name>
    <dbReference type="NCBI Taxonomy" id="3113905"/>
    <lineage>
        <taxon>Bacteria</taxon>
        <taxon>Pseudomonadati</taxon>
        <taxon>Bacteroidota</taxon>
        <taxon>Sphingobacteriia</taxon>
        <taxon>Sphingobacteriales</taxon>
        <taxon>Sphingobacteriaceae</taxon>
        <taxon>Pedobacter</taxon>
    </lineage>
</organism>
<dbReference type="SUPFAM" id="SSF49452">
    <property type="entry name" value="Starch-binding domain-like"/>
    <property type="match status" value="1"/>
</dbReference>
<dbReference type="Pfam" id="PF13715">
    <property type="entry name" value="CarbopepD_reg_2"/>
    <property type="match status" value="1"/>
</dbReference>
<dbReference type="RefSeq" id="WP_330107778.1">
    <property type="nucleotide sequence ID" value="NZ_JAZDQT010000002.1"/>
</dbReference>
<gene>
    <name evidence="2" type="ORF">VRU48_09900</name>
</gene>
<proteinExistence type="predicted"/>
<accession>A0ABU7I7I2</accession>
<dbReference type="Gene3D" id="2.60.40.1120">
    <property type="entry name" value="Carboxypeptidase-like, regulatory domain"/>
    <property type="match status" value="1"/>
</dbReference>
<evidence type="ECO:0000256" key="1">
    <source>
        <dbReference type="SAM" id="SignalP"/>
    </source>
</evidence>
<dbReference type="Proteomes" id="UP001336835">
    <property type="component" value="Unassembled WGS sequence"/>
</dbReference>
<comment type="caution">
    <text evidence="2">The sequence shown here is derived from an EMBL/GenBank/DDBJ whole genome shotgun (WGS) entry which is preliminary data.</text>
</comment>
<dbReference type="InterPro" id="IPR013784">
    <property type="entry name" value="Carb-bd-like_fold"/>
</dbReference>
<keyword evidence="3" id="KW-1185">Reference proteome</keyword>
<evidence type="ECO:0000313" key="3">
    <source>
        <dbReference type="Proteomes" id="UP001336835"/>
    </source>
</evidence>
<protein>
    <submittedName>
        <fullName evidence="2">Carboxypeptidase-like regulatory domain-containing protein</fullName>
    </submittedName>
</protein>
<feature type="chain" id="PRO_5047495870" evidence="1">
    <location>
        <begin position="22"/>
        <end position="410"/>
    </location>
</feature>
<dbReference type="EMBL" id="JAZDQT010000002">
    <property type="protein sequence ID" value="MEE1945421.1"/>
    <property type="molecule type" value="Genomic_DNA"/>
</dbReference>
<sequence length="410" mass="46888">MNRKFLASFILLLMCANYIFAQNTYTISGTVKDQKETLPGAAIYISGYKISTVTNNEGKFSIPNLAPGSYDVLVQMIGYLPYSKNVVIADKSVNIEALLQENTVMLKEVVIKPDPNRMAHIALFKDFFIGKSPNAAQCKILNTDVLIINDDRENGMLTVRTNEFIVIENKALGYKLKYLLEYFEYNYRSKIVFYAGHPYFEEMKGSKSKQKKWQQAREIAYNGSIQHFFKSLYHNTIAQDGFVINKLVSIPNTNRKPDSLINANIKRLTTGQNGLTRALTFTSGDSLAYWLKQKREPLTMSVLSRADVLVDTLVKTYNSDIKTMNFKDELYVIYKNERETPEYDFSGNRQNRPMDMPNYQVSVVSLLEPPVRFYANGGVVDPRSTLYKGFWAYEKVADLVPMDYISTIKK</sequence>
<name>A0ABU7I7I2_9SPHI</name>
<evidence type="ECO:0000313" key="2">
    <source>
        <dbReference type="EMBL" id="MEE1945421.1"/>
    </source>
</evidence>
<feature type="signal peptide" evidence="1">
    <location>
        <begin position="1"/>
        <end position="21"/>
    </location>
</feature>
<reference evidence="2 3" key="1">
    <citation type="submission" date="2024-01" db="EMBL/GenBank/DDBJ databases">
        <title>Pedobacter sp. nov., isolated from fresh soil.</title>
        <authorList>
            <person name="Le N.T.T."/>
        </authorList>
    </citation>
    <scope>NUCLEOTIDE SEQUENCE [LARGE SCALE GENOMIC DNA]</scope>
    <source>
        <strain evidence="2 3">KR3-3</strain>
    </source>
</reference>